<evidence type="ECO:0000313" key="8">
    <source>
        <dbReference type="EMBL" id="CAH2267692.1"/>
    </source>
</evidence>
<name>A0A8S4SK81_9NEOP</name>
<dbReference type="CDD" id="cd00054">
    <property type="entry name" value="EGF_CA"/>
    <property type="match status" value="2"/>
</dbReference>
<dbReference type="PROSITE" id="PS01187">
    <property type="entry name" value="EGF_CA"/>
    <property type="match status" value="1"/>
</dbReference>
<keyword evidence="9" id="KW-1185">Reference proteome</keyword>
<dbReference type="SMART" id="SM00179">
    <property type="entry name" value="EGF_CA"/>
    <property type="match status" value="2"/>
</dbReference>
<evidence type="ECO:0000256" key="6">
    <source>
        <dbReference type="PROSITE-ProRule" id="PRU00076"/>
    </source>
</evidence>
<feature type="non-terminal residue" evidence="8">
    <location>
        <position position="1"/>
    </location>
</feature>
<dbReference type="FunFam" id="2.10.25.10:FF:000729">
    <property type="entry name" value="Blast:Protein slit"/>
    <property type="match status" value="1"/>
</dbReference>
<dbReference type="PROSITE" id="PS50026">
    <property type="entry name" value="EGF_3"/>
    <property type="match status" value="3"/>
</dbReference>
<dbReference type="InterPro" id="IPR018097">
    <property type="entry name" value="EGF_Ca-bd_CS"/>
</dbReference>
<gene>
    <name evidence="8" type="primary">jg1691</name>
    <name evidence="8" type="ORF">PAEG_LOCUS26190</name>
</gene>
<evidence type="ECO:0000256" key="3">
    <source>
        <dbReference type="ARBA" id="ARBA00022737"/>
    </source>
</evidence>
<feature type="domain" description="EGF-like" evidence="7">
    <location>
        <begin position="1"/>
        <end position="13"/>
    </location>
</feature>
<dbReference type="OrthoDB" id="283575at2759"/>
<keyword evidence="3" id="KW-0677">Repeat</keyword>
<evidence type="ECO:0000256" key="4">
    <source>
        <dbReference type="ARBA" id="ARBA00023157"/>
    </source>
</evidence>
<keyword evidence="5" id="KW-0325">Glycoprotein</keyword>
<feature type="domain" description="EGF-like" evidence="7">
    <location>
        <begin position="53"/>
        <end position="91"/>
    </location>
</feature>
<keyword evidence="1 6" id="KW-0245">EGF-like domain</keyword>
<dbReference type="Pfam" id="PF00008">
    <property type="entry name" value="EGF"/>
    <property type="match status" value="2"/>
</dbReference>
<dbReference type="Proteomes" id="UP000838756">
    <property type="component" value="Unassembled WGS sequence"/>
</dbReference>
<evidence type="ECO:0000259" key="7">
    <source>
        <dbReference type="PROSITE" id="PS50026"/>
    </source>
</evidence>
<dbReference type="PANTHER" id="PTHR12916:SF4">
    <property type="entry name" value="UNINFLATABLE, ISOFORM C"/>
    <property type="match status" value="1"/>
</dbReference>
<comment type="caution">
    <text evidence="8">The sequence shown here is derived from an EMBL/GenBank/DDBJ whole genome shotgun (WGS) entry which is preliminary data.</text>
</comment>
<dbReference type="Gene3D" id="2.10.25.10">
    <property type="entry name" value="Laminin"/>
    <property type="match status" value="3"/>
</dbReference>
<sequence length="98" mass="10546">CSCHAGYTGVRCEVNIDDCLTHRCQNNATCLDHLEGYTCKCAPGFMGEFCEKKIPFCSAEFNPCANGATCVDHDSHYSCACARGYAGPNCTTNADDCL</sequence>
<dbReference type="PRINTS" id="PR00010">
    <property type="entry name" value="EGFBLOOD"/>
</dbReference>
<dbReference type="FunFam" id="2.10.25.10:FF:000472">
    <property type="entry name" value="Uncharacterized protein, isoform A"/>
    <property type="match status" value="1"/>
</dbReference>
<dbReference type="InterPro" id="IPR000742">
    <property type="entry name" value="EGF"/>
</dbReference>
<evidence type="ECO:0000256" key="5">
    <source>
        <dbReference type="ARBA" id="ARBA00023180"/>
    </source>
</evidence>
<evidence type="ECO:0000256" key="2">
    <source>
        <dbReference type="ARBA" id="ARBA00022729"/>
    </source>
</evidence>
<evidence type="ECO:0000313" key="9">
    <source>
        <dbReference type="Proteomes" id="UP000838756"/>
    </source>
</evidence>
<feature type="disulfide bond" evidence="6">
    <location>
        <begin position="81"/>
        <end position="90"/>
    </location>
</feature>
<feature type="domain" description="EGF-like" evidence="7">
    <location>
        <begin position="15"/>
        <end position="51"/>
    </location>
</feature>
<keyword evidence="4 6" id="KW-1015">Disulfide bond</keyword>
<comment type="caution">
    <text evidence="6">Lacks conserved residue(s) required for the propagation of feature annotation.</text>
</comment>
<dbReference type="InterPro" id="IPR000152">
    <property type="entry name" value="EGF-type_Asp/Asn_hydroxyl_site"/>
</dbReference>
<protein>
    <submittedName>
        <fullName evidence="8">Jg1691 protein</fullName>
    </submittedName>
</protein>
<dbReference type="GO" id="GO:0005509">
    <property type="term" value="F:calcium ion binding"/>
    <property type="evidence" value="ECO:0007669"/>
    <property type="project" value="InterPro"/>
</dbReference>
<keyword evidence="2" id="KW-0732">Signal</keyword>
<dbReference type="SUPFAM" id="SSF57196">
    <property type="entry name" value="EGF/Laminin"/>
    <property type="match status" value="2"/>
</dbReference>
<dbReference type="PANTHER" id="PTHR12916">
    <property type="entry name" value="CYTOCHROME C OXIDASE POLYPEPTIDE VIC-2"/>
    <property type="match status" value="1"/>
</dbReference>
<dbReference type="SMART" id="SM00181">
    <property type="entry name" value="EGF"/>
    <property type="match status" value="2"/>
</dbReference>
<reference evidence="8" key="1">
    <citation type="submission" date="2022-03" db="EMBL/GenBank/DDBJ databases">
        <authorList>
            <person name="Lindestad O."/>
        </authorList>
    </citation>
    <scope>NUCLEOTIDE SEQUENCE</scope>
</reference>
<accession>A0A8S4SK81</accession>
<proteinExistence type="predicted"/>
<dbReference type="EMBL" id="CAKXAJ010026382">
    <property type="protein sequence ID" value="CAH2267692.1"/>
    <property type="molecule type" value="Genomic_DNA"/>
</dbReference>
<feature type="disulfide bond" evidence="6">
    <location>
        <begin position="3"/>
        <end position="12"/>
    </location>
</feature>
<evidence type="ECO:0000256" key="1">
    <source>
        <dbReference type="ARBA" id="ARBA00022536"/>
    </source>
</evidence>
<dbReference type="InterPro" id="IPR001881">
    <property type="entry name" value="EGF-like_Ca-bd_dom"/>
</dbReference>
<dbReference type="AlphaFoldDB" id="A0A8S4SK81"/>
<dbReference type="PROSITE" id="PS00022">
    <property type="entry name" value="EGF_1"/>
    <property type="match status" value="3"/>
</dbReference>
<feature type="disulfide bond" evidence="6">
    <location>
        <begin position="41"/>
        <end position="50"/>
    </location>
</feature>
<organism evidence="8 9">
    <name type="scientific">Pararge aegeria aegeria</name>
    <dbReference type="NCBI Taxonomy" id="348720"/>
    <lineage>
        <taxon>Eukaryota</taxon>
        <taxon>Metazoa</taxon>
        <taxon>Ecdysozoa</taxon>
        <taxon>Arthropoda</taxon>
        <taxon>Hexapoda</taxon>
        <taxon>Insecta</taxon>
        <taxon>Pterygota</taxon>
        <taxon>Neoptera</taxon>
        <taxon>Endopterygota</taxon>
        <taxon>Lepidoptera</taxon>
        <taxon>Glossata</taxon>
        <taxon>Ditrysia</taxon>
        <taxon>Papilionoidea</taxon>
        <taxon>Nymphalidae</taxon>
        <taxon>Satyrinae</taxon>
        <taxon>Satyrini</taxon>
        <taxon>Parargina</taxon>
        <taxon>Pararge</taxon>
    </lineage>
</organism>
<dbReference type="PROSITE" id="PS00010">
    <property type="entry name" value="ASX_HYDROXYL"/>
    <property type="match status" value="2"/>
</dbReference>
<feature type="non-terminal residue" evidence="8">
    <location>
        <position position="98"/>
    </location>
</feature>
<dbReference type="PROSITE" id="PS01186">
    <property type="entry name" value="EGF_2"/>
    <property type="match status" value="3"/>
</dbReference>